<dbReference type="Proteomes" id="UP000311605">
    <property type="component" value="Unassembled WGS sequence"/>
</dbReference>
<dbReference type="Pfam" id="PF22741">
    <property type="entry name" value="PTP-NADK"/>
    <property type="match status" value="1"/>
</dbReference>
<dbReference type="EMBL" id="VDMN01000006">
    <property type="protein sequence ID" value="TNM61430.1"/>
    <property type="molecule type" value="Genomic_DNA"/>
</dbReference>
<dbReference type="RefSeq" id="WP_139678596.1">
    <property type="nucleotide sequence ID" value="NZ_VDMN01000006.1"/>
</dbReference>
<protein>
    <submittedName>
        <fullName evidence="3">Protein tyrosine phosphatase</fullName>
    </submittedName>
</protein>
<dbReference type="InterPro" id="IPR055214">
    <property type="entry name" value="PTP-NADK"/>
</dbReference>
<proteinExistence type="inferred from homology"/>
<sequence length="199" mass="21764">MAVTFKRKWLRNGAAAIGLVALGLGAYLGFLQLSGNFHTVIAGELYRSAQPTAGQIENYAQNYGIRTIVNLRGASKNASWYTDEIATAQKLGIKHIDFRMVSSKGLTAEQADQLVALLKDAPKPILIHCQAGADRTGLASVIYSQRIAGVPTDKAEQQLSLYFGHVGLPLVSRAYAMDQTWEMLERHYGLSQDRLTTPI</sequence>
<reference evidence="3 4" key="1">
    <citation type="submission" date="2019-06" db="EMBL/GenBank/DDBJ databases">
        <title>The draft genome of Rhizobium smilacinae PTYR-5.</title>
        <authorList>
            <person name="Liu L."/>
            <person name="Li L."/>
            <person name="Zhang X."/>
        </authorList>
    </citation>
    <scope>NUCLEOTIDE SEQUENCE [LARGE SCALE GENOMIC DNA]</scope>
    <source>
        <strain evidence="3 4">PTYR-5</strain>
    </source>
</reference>
<dbReference type="CDD" id="cd14529">
    <property type="entry name" value="TpbA-like"/>
    <property type="match status" value="1"/>
</dbReference>
<dbReference type="PANTHER" id="PTHR31126:SF72">
    <property type="entry name" value="DUAL SPECIFICITY PROTEIN PHOSPHATASE TPBA"/>
    <property type="match status" value="1"/>
</dbReference>
<accession>A0A5C4XFR0</accession>
<organism evidence="3 4">
    <name type="scientific">Aliirhizobium smilacinae</name>
    <dbReference type="NCBI Taxonomy" id="1395944"/>
    <lineage>
        <taxon>Bacteria</taxon>
        <taxon>Pseudomonadati</taxon>
        <taxon>Pseudomonadota</taxon>
        <taxon>Alphaproteobacteria</taxon>
        <taxon>Hyphomicrobiales</taxon>
        <taxon>Rhizobiaceae</taxon>
        <taxon>Aliirhizobium</taxon>
    </lineage>
</organism>
<evidence type="ECO:0000259" key="2">
    <source>
        <dbReference type="Pfam" id="PF22741"/>
    </source>
</evidence>
<dbReference type="PANTHER" id="PTHR31126">
    <property type="entry name" value="TYROSINE-PROTEIN PHOSPHATASE"/>
    <property type="match status" value="1"/>
</dbReference>
<evidence type="ECO:0000313" key="3">
    <source>
        <dbReference type="EMBL" id="TNM61430.1"/>
    </source>
</evidence>
<dbReference type="OrthoDB" id="9814896at2"/>
<gene>
    <name evidence="3" type="ORF">FHP24_23215</name>
</gene>
<dbReference type="AlphaFoldDB" id="A0A5C4XFR0"/>
<feature type="domain" description="DSP-PTPase phosphatase fused to NAD+ Kinase" evidence="2">
    <location>
        <begin position="45"/>
        <end position="147"/>
    </location>
</feature>
<name>A0A5C4XFR0_9HYPH</name>
<dbReference type="Gene3D" id="3.90.190.10">
    <property type="entry name" value="Protein tyrosine phosphatase superfamily"/>
    <property type="match status" value="1"/>
</dbReference>
<comment type="similarity">
    <text evidence="1">Belongs to the protein-tyrosine phosphatase family.</text>
</comment>
<keyword evidence="4" id="KW-1185">Reference proteome</keyword>
<comment type="caution">
    <text evidence="3">The sequence shown here is derived from an EMBL/GenBank/DDBJ whole genome shotgun (WGS) entry which is preliminary data.</text>
</comment>
<evidence type="ECO:0000256" key="1">
    <source>
        <dbReference type="ARBA" id="ARBA00009580"/>
    </source>
</evidence>
<dbReference type="PROSITE" id="PS00383">
    <property type="entry name" value="TYR_PHOSPHATASE_1"/>
    <property type="match status" value="1"/>
</dbReference>
<dbReference type="InterPro" id="IPR016130">
    <property type="entry name" value="Tyr_Pase_AS"/>
</dbReference>
<dbReference type="SUPFAM" id="SSF52799">
    <property type="entry name" value="(Phosphotyrosine protein) phosphatases II"/>
    <property type="match status" value="1"/>
</dbReference>
<evidence type="ECO:0000313" key="4">
    <source>
        <dbReference type="Proteomes" id="UP000311605"/>
    </source>
</evidence>
<dbReference type="InterPro" id="IPR029021">
    <property type="entry name" value="Prot-tyrosine_phosphatase-like"/>
</dbReference>
<dbReference type="GO" id="GO:0016791">
    <property type="term" value="F:phosphatase activity"/>
    <property type="evidence" value="ECO:0007669"/>
    <property type="project" value="TreeGrafter"/>
</dbReference>